<proteinExistence type="predicted"/>
<accession>A0ABS5CX74</accession>
<feature type="domain" description="RiboL-PSP-HEPN" evidence="1">
    <location>
        <begin position="23"/>
        <end position="193"/>
    </location>
</feature>
<evidence type="ECO:0000313" key="3">
    <source>
        <dbReference type="Proteomes" id="UP000674217"/>
    </source>
</evidence>
<protein>
    <recommendedName>
        <fullName evidence="1">RiboL-PSP-HEPN domain-containing protein</fullName>
    </recommendedName>
</protein>
<evidence type="ECO:0000313" key="2">
    <source>
        <dbReference type="EMBL" id="MBP4143198.1"/>
    </source>
</evidence>
<dbReference type="Proteomes" id="UP000674217">
    <property type="component" value="Unassembled WGS sequence"/>
</dbReference>
<dbReference type="RefSeq" id="WP_210646926.1">
    <property type="nucleotide sequence ID" value="NZ_JAGFBU010000010.1"/>
</dbReference>
<sequence>MDKSSYLDSYMEQYTKLVEIIDETNKRLISDEPDKFIVDNVNFFTKSFLVMMCAYLESYLKDALMVIIDDVNLRLDSTKIPHNLIKWTLNIEKEFKETEYKFEHLKIKLKKKELDEYISGNPFKTRDLFKKFGIPLDKNETFNLQKDIINTIVVKRNKVVHHNDEASDISNNDLKDFIEILRNYLTNIDKEICRHIA</sequence>
<reference evidence="2 3" key="1">
    <citation type="submission" date="2021-03" db="EMBL/GenBank/DDBJ databases">
        <title>Flavobacterium Flabelliformis Sp. Nov. And Flavobacterium Geliluteum Sp. Nov., Two Novel Multidrug Resistant Psychrophilic Species Isolated From Antarctica.</title>
        <authorList>
            <person name="Kralova S."/>
            <person name="Busse H.J."/>
            <person name="Bezdicek M."/>
            <person name="Nykrynova M."/>
            <person name="Kroupova E."/>
            <person name="Krsek D."/>
            <person name="Sedlacek I."/>
        </authorList>
    </citation>
    <scope>NUCLEOTIDE SEQUENCE [LARGE SCALE GENOMIC DNA]</scope>
    <source>
        <strain evidence="2 3">P4023</strain>
    </source>
</reference>
<dbReference type="InterPro" id="IPR041519">
    <property type="entry name" value="HEPN_RiboL-PSP"/>
</dbReference>
<organism evidence="2 3">
    <name type="scientific">Flavobacterium flabelliforme</name>
    <dbReference type="NCBI Taxonomy" id="2816119"/>
    <lineage>
        <taxon>Bacteria</taxon>
        <taxon>Pseudomonadati</taxon>
        <taxon>Bacteroidota</taxon>
        <taxon>Flavobacteriia</taxon>
        <taxon>Flavobacteriales</taxon>
        <taxon>Flavobacteriaceae</taxon>
        <taxon>Flavobacterium</taxon>
    </lineage>
</organism>
<gene>
    <name evidence="2" type="ORF">J3S90_15440</name>
</gene>
<comment type="caution">
    <text evidence="2">The sequence shown here is derived from an EMBL/GenBank/DDBJ whole genome shotgun (WGS) entry which is preliminary data.</text>
</comment>
<dbReference type="Pfam" id="PF18735">
    <property type="entry name" value="HEPN_RiboL-PSP"/>
    <property type="match status" value="1"/>
</dbReference>
<keyword evidence="3" id="KW-1185">Reference proteome</keyword>
<name>A0ABS5CX74_9FLAO</name>
<evidence type="ECO:0000259" key="1">
    <source>
        <dbReference type="Pfam" id="PF18735"/>
    </source>
</evidence>
<dbReference type="EMBL" id="JAGFBU010000010">
    <property type="protein sequence ID" value="MBP4143198.1"/>
    <property type="molecule type" value="Genomic_DNA"/>
</dbReference>